<dbReference type="PANTHER" id="PTHR45626:SF16">
    <property type="entry name" value="ATP-DEPENDENT HELICASE ULS1"/>
    <property type="match status" value="1"/>
</dbReference>
<evidence type="ECO:0000256" key="1">
    <source>
        <dbReference type="ARBA" id="ARBA00022741"/>
    </source>
</evidence>
<dbReference type="InterPro" id="IPR000330">
    <property type="entry name" value="SNF2_N"/>
</dbReference>
<dbReference type="InterPro" id="IPR038718">
    <property type="entry name" value="SNF2-like_sf"/>
</dbReference>
<dbReference type="Pfam" id="PF00176">
    <property type="entry name" value="SNF2-rel_dom"/>
    <property type="match status" value="1"/>
</dbReference>
<dbReference type="PROSITE" id="PS51192">
    <property type="entry name" value="HELICASE_ATP_BIND_1"/>
    <property type="match status" value="1"/>
</dbReference>
<dbReference type="Proteomes" id="UP001221142">
    <property type="component" value="Unassembled WGS sequence"/>
</dbReference>
<dbReference type="SUPFAM" id="SSF52540">
    <property type="entry name" value="P-loop containing nucleoside triphosphate hydrolases"/>
    <property type="match status" value="2"/>
</dbReference>
<evidence type="ECO:0000259" key="6">
    <source>
        <dbReference type="PROSITE" id="PS51194"/>
    </source>
</evidence>
<evidence type="ECO:0000259" key="5">
    <source>
        <dbReference type="PROSITE" id="PS51192"/>
    </source>
</evidence>
<feature type="domain" description="Helicase ATP-binding" evidence="5">
    <location>
        <begin position="205"/>
        <end position="383"/>
    </location>
</feature>
<comment type="caution">
    <text evidence="7">The sequence shown here is derived from an EMBL/GenBank/DDBJ whole genome shotgun (WGS) entry which is preliminary data.</text>
</comment>
<dbReference type="GO" id="GO:0008094">
    <property type="term" value="F:ATP-dependent activity, acting on DNA"/>
    <property type="evidence" value="ECO:0007669"/>
    <property type="project" value="TreeGrafter"/>
</dbReference>
<dbReference type="Pfam" id="PF00271">
    <property type="entry name" value="Helicase_C"/>
    <property type="match status" value="1"/>
</dbReference>
<dbReference type="EMBL" id="JARKIF010000049">
    <property type="protein sequence ID" value="KAJ7607546.1"/>
    <property type="molecule type" value="Genomic_DNA"/>
</dbReference>
<name>A0AAD7B209_9AGAR</name>
<evidence type="ECO:0000256" key="4">
    <source>
        <dbReference type="SAM" id="MobiDB-lite"/>
    </source>
</evidence>
<dbReference type="GO" id="GO:0016787">
    <property type="term" value="F:hydrolase activity"/>
    <property type="evidence" value="ECO:0007669"/>
    <property type="project" value="UniProtKB-KW"/>
</dbReference>
<dbReference type="Gene3D" id="3.40.50.10810">
    <property type="entry name" value="Tandem AAA-ATPase domain"/>
    <property type="match status" value="1"/>
</dbReference>
<dbReference type="AlphaFoldDB" id="A0AAD7B209"/>
<dbReference type="GO" id="GO:0005634">
    <property type="term" value="C:nucleus"/>
    <property type="evidence" value="ECO:0007669"/>
    <property type="project" value="TreeGrafter"/>
</dbReference>
<dbReference type="CDD" id="cd18008">
    <property type="entry name" value="DEXDc_SHPRH-like"/>
    <property type="match status" value="1"/>
</dbReference>
<dbReference type="InterPro" id="IPR001650">
    <property type="entry name" value="Helicase_C-like"/>
</dbReference>
<gene>
    <name evidence="7" type="ORF">FB45DRAFT_877714</name>
</gene>
<evidence type="ECO:0000256" key="3">
    <source>
        <dbReference type="ARBA" id="ARBA00022840"/>
    </source>
</evidence>
<dbReference type="GO" id="GO:0005524">
    <property type="term" value="F:ATP binding"/>
    <property type="evidence" value="ECO:0007669"/>
    <property type="project" value="UniProtKB-KW"/>
</dbReference>
<dbReference type="CDD" id="cd18793">
    <property type="entry name" value="SF2_C_SNF"/>
    <property type="match status" value="1"/>
</dbReference>
<dbReference type="PANTHER" id="PTHR45626">
    <property type="entry name" value="TRANSCRIPTION TERMINATION FACTOR 2-RELATED"/>
    <property type="match status" value="1"/>
</dbReference>
<keyword evidence="1" id="KW-0547">Nucleotide-binding</keyword>
<dbReference type="SMART" id="SM00487">
    <property type="entry name" value="DEXDc"/>
    <property type="match status" value="1"/>
</dbReference>
<dbReference type="PROSITE" id="PS51194">
    <property type="entry name" value="HELICASE_CTER"/>
    <property type="match status" value="1"/>
</dbReference>
<dbReference type="GO" id="GO:0005737">
    <property type="term" value="C:cytoplasm"/>
    <property type="evidence" value="ECO:0007669"/>
    <property type="project" value="TreeGrafter"/>
</dbReference>
<keyword evidence="3" id="KW-0067">ATP-binding</keyword>
<sequence>MNTPRRGPRASLGSSQSGTPSKPVYVEIDDLDSETDDHTTTEHLSPTKTPIRGATRASLVATPQRRAPSNLYISSPRFRARTASGSRTSPSAPSPDLEAAKNEDPEYTSPEIAALLENRPYIPPLRYETLYDNIQRRKDATDEEPPADPSELDVFLTCTRERFDKDLTVAEARVKLGMTPDSSVLPGVLIPLLDHQITGVAACVQRERSQYKGGIVADEMGLGKSRIRPDCSNCKTTLLVVPLALLSHWQRELEKVGGPEPQGIKYLIYHGPTKPKDYRTLKQYDVVLTTYGTISSQAELPNCASVSRARKYSIDLFEAPLFHTNMNFFRIVLDEGHFIRNPDGKASKHVARLTAKYRWVLTGTPIINRLFDVYPALRFLQVPYWQNRKSFKDEIARYESKNRRHAAVKAVAMLQAILDAIMLRRLKTTLVDGMPILDLPTKTVLVERLEFSENERRIYDLLESRARDGFKRLLRRGALTGNKLPVALTLLLRLRQACSHPALVKKFLDTLNHEELEARMDAFLAGNQEEALREIESGQVVVGEAADEEEGDEDSTWLQFMMQYIVKLRNEDPTAKIIVISQWTQFLALVADYLTQSKITYLCYQGSMTRKERDYAEREFSKDKGTAPVLLLSLQCGGAGLNLTRANHVICLDLGWSHAVENQAFDRVHRYGQTRPVFIQRVIIADTVEERILNIQDRKKSLADGSLGEGNGKSINTFGPKELAILFGLASYSQLSFTARERTSRGSAEDSRTRIYCPTAVTNASGPDAPVVQPDVETLEECVEEKNLGFNRVVVVPAFVEDERHGIFIYRGGSGACTLRTARKEHFRAVGGEKRHSCLLEREIGDGKFGRRSLGHYSHVDLVVTLSAVHRFRNFRAIWTKKWSAMIWGRRRNRQSRLRKRAGRLPQIPVSWSEANPDQTKQRAMTATSNLPQPYQYLLLHVSPPADQLTLRKALQESLSQSFGLTASGTHIDVLWVGVDPKTTTAKGTAAIRVASGEDTTRILASIVSSSSSTRLQLIRASAFLPSLLVDDDQ</sequence>
<keyword evidence="8" id="KW-1185">Reference proteome</keyword>
<accession>A0AAD7B209</accession>
<dbReference type="InterPro" id="IPR014001">
    <property type="entry name" value="Helicase_ATP-bd"/>
</dbReference>
<evidence type="ECO:0000313" key="7">
    <source>
        <dbReference type="EMBL" id="KAJ7607546.1"/>
    </source>
</evidence>
<proteinExistence type="predicted"/>
<dbReference type="InterPro" id="IPR050628">
    <property type="entry name" value="SNF2_RAD54_helicase_TF"/>
</dbReference>
<feature type="region of interest" description="Disordered" evidence="4">
    <location>
        <begin position="1"/>
        <end position="106"/>
    </location>
</feature>
<evidence type="ECO:0000256" key="2">
    <source>
        <dbReference type="ARBA" id="ARBA00022801"/>
    </source>
</evidence>
<dbReference type="SMART" id="SM00490">
    <property type="entry name" value="HELICc"/>
    <property type="match status" value="1"/>
</dbReference>
<dbReference type="InterPro" id="IPR049730">
    <property type="entry name" value="SNF2/RAD54-like_C"/>
</dbReference>
<protein>
    <submittedName>
        <fullName evidence="7">SNF2 family N-terminal domain-containing protein</fullName>
    </submittedName>
</protein>
<feature type="domain" description="Helicase C-terminal" evidence="6">
    <location>
        <begin position="560"/>
        <end position="719"/>
    </location>
</feature>
<dbReference type="Gene3D" id="3.40.50.300">
    <property type="entry name" value="P-loop containing nucleotide triphosphate hydrolases"/>
    <property type="match status" value="1"/>
</dbReference>
<keyword evidence="2" id="KW-0378">Hydrolase</keyword>
<reference evidence="7" key="1">
    <citation type="submission" date="2023-03" db="EMBL/GenBank/DDBJ databases">
        <title>Massive genome expansion in bonnet fungi (Mycena s.s.) driven by repeated elements and novel gene families across ecological guilds.</title>
        <authorList>
            <consortium name="Lawrence Berkeley National Laboratory"/>
            <person name="Harder C.B."/>
            <person name="Miyauchi S."/>
            <person name="Viragh M."/>
            <person name="Kuo A."/>
            <person name="Thoen E."/>
            <person name="Andreopoulos B."/>
            <person name="Lu D."/>
            <person name="Skrede I."/>
            <person name="Drula E."/>
            <person name="Henrissat B."/>
            <person name="Morin E."/>
            <person name="Kohler A."/>
            <person name="Barry K."/>
            <person name="LaButti K."/>
            <person name="Morin E."/>
            <person name="Salamov A."/>
            <person name="Lipzen A."/>
            <person name="Mereny Z."/>
            <person name="Hegedus B."/>
            <person name="Baldrian P."/>
            <person name="Stursova M."/>
            <person name="Weitz H."/>
            <person name="Taylor A."/>
            <person name="Grigoriev I.V."/>
            <person name="Nagy L.G."/>
            <person name="Martin F."/>
            <person name="Kauserud H."/>
        </authorList>
    </citation>
    <scope>NUCLEOTIDE SEQUENCE</scope>
    <source>
        <strain evidence="7">9284</strain>
    </source>
</reference>
<dbReference type="GO" id="GO:0000724">
    <property type="term" value="P:double-strand break repair via homologous recombination"/>
    <property type="evidence" value="ECO:0007669"/>
    <property type="project" value="TreeGrafter"/>
</dbReference>
<organism evidence="7 8">
    <name type="scientific">Roridomyces roridus</name>
    <dbReference type="NCBI Taxonomy" id="1738132"/>
    <lineage>
        <taxon>Eukaryota</taxon>
        <taxon>Fungi</taxon>
        <taxon>Dikarya</taxon>
        <taxon>Basidiomycota</taxon>
        <taxon>Agaricomycotina</taxon>
        <taxon>Agaricomycetes</taxon>
        <taxon>Agaricomycetidae</taxon>
        <taxon>Agaricales</taxon>
        <taxon>Marasmiineae</taxon>
        <taxon>Mycenaceae</taxon>
        <taxon>Roridomyces</taxon>
    </lineage>
</organism>
<evidence type="ECO:0000313" key="8">
    <source>
        <dbReference type="Proteomes" id="UP001221142"/>
    </source>
</evidence>
<dbReference type="InterPro" id="IPR027417">
    <property type="entry name" value="P-loop_NTPase"/>
</dbReference>